<keyword evidence="2" id="KW-1185">Reference proteome</keyword>
<name>A0AAN0M7J4_9RHOB</name>
<gene>
    <name evidence="1" type="primary">gvpO</name>
    <name evidence="1" type="ORF">AABB28_04440</name>
</gene>
<dbReference type="RefSeq" id="WP_342070902.1">
    <property type="nucleotide sequence ID" value="NZ_CP151762.1"/>
</dbReference>
<dbReference type="InterPro" id="IPR008634">
    <property type="entry name" value="Gas-vesicle_GvpO"/>
</dbReference>
<dbReference type="AlphaFoldDB" id="A0AAN0M7J4"/>
<evidence type="ECO:0000313" key="1">
    <source>
        <dbReference type="EMBL" id="WZU64538.1"/>
    </source>
</evidence>
<dbReference type="EMBL" id="CP151762">
    <property type="protein sequence ID" value="WZU64538.1"/>
    <property type="molecule type" value="Genomic_DNA"/>
</dbReference>
<dbReference type="Pfam" id="PF05800">
    <property type="entry name" value="GvpO"/>
    <property type="match status" value="1"/>
</dbReference>
<organism evidence="1 2">
    <name type="scientific">Yoonia algicola</name>
    <dbReference type="NCBI Taxonomy" id="3137368"/>
    <lineage>
        <taxon>Bacteria</taxon>
        <taxon>Pseudomonadati</taxon>
        <taxon>Pseudomonadota</taxon>
        <taxon>Alphaproteobacteria</taxon>
        <taxon>Rhodobacterales</taxon>
        <taxon>Paracoccaceae</taxon>
        <taxon>Yoonia</taxon>
    </lineage>
</organism>
<dbReference type="KEGG" id="yag:AABB28_04440"/>
<sequence>MADDPALQCERPQAVQKALTMLDAIDAAKAAIGAMTGQQIDAIVQCTRADAGEWTVAIDVVESFARMGDNDLLTTYQVQLNADADLINFNRLRRYHREDQEG</sequence>
<proteinExistence type="predicted"/>
<dbReference type="Proteomes" id="UP001451782">
    <property type="component" value="Chromosome"/>
</dbReference>
<reference evidence="1 2" key="1">
    <citation type="submission" date="2024-04" db="EMBL/GenBank/DDBJ databases">
        <title>Phylogenomic analyses of a clade within the roseobacter group suggest taxonomic reassignments of species of the genera Aestuariivita, Citreicella, Loktanella, Nautella, Pelagibaca, Ruegeria, Thalassobius, Thiobacimonas and Tropicibacter, and the proposal o.</title>
        <authorList>
            <person name="Jeon C.O."/>
        </authorList>
    </citation>
    <scope>NUCLEOTIDE SEQUENCE [LARGE SCALE GENOMIC DNA]</scope>
    <source>
        <strain evidence="1 2">G8-12</strain>
    </source>
</reference>
<dbReference type="GO" id="GO:0031412">
    <property type="term" value="P:gas vesicle organization"/>
    <property type="evidence" value="ECO:0007669"/>
    <property type="project" value="InterPro"/>
</dbReference>
<evidence type="ECO:0000313" key="2">
    <source>
        <dbReference type="Proteomes" id="UP001451782"/>
    </source>
</evidence>
<accession>A0AAN0M7J4</accession>
<protein>
    <submittedName>
        <fullName evidence="1">Gas vesicle protein GvpO</fullName>
    </submittedName>
</protein>